<name>A0A0D2CT87_9EURO</name>
<dbReference type="HOGENOM" id="CLU_897151_0_0_1"/>
<organism evidence="1 2">
    <name type="scientific">Phialophora macrospora</name>
    <dbReference type="NCBI Taxonomy" id="1851006"/>
    <lineage>
        <taxon>Eukaryota</taxon>
        <taxon>Fungi</taxon>
        <taxon>Dikarya</taxon>
        <taxon>Ascomycota</taxon>
        <taxon>Pezizomycotina</taxon>
        <taxon>Eurotiomycetes</taxon>
        <taxon>Chaetothyriomycetidae</taxon>
        <taxon>Chaetothyriales</taxon>
        <taxon>Herpotrichiellaceae</taxon>
        <taxon>Phialophora</taxon>
    </lineage>
</organism>
<reference evidence="1 2" key="1">
    <citation type="submission" date="2015-01" db="EMBL/GenBank/DDBJ databases">
        <title>The Genome Sequence of Capronia semiimmersa CBS27337.</title>
        <authorList>
            <consortium name="The Broad Institute Genomics Platform"/>
            <person name="Cuomo C."/>
            <person name="de Hoog S."/>
            <person name="Gorbushina A."/>
            <person name="Stielow B."/>
            <person name="Teixiera M."/>
            <person name="Abouelleil A."/>
            <person name="Chapman S.B."/>
            <person name="Priest M."/>
            <person name="Young S.K."/>
            <person name="Wortman J."/>
            <person name="Nusbaum C."/>
            <person name="Birren B."/>
        </authorList>
    </citation>
    <scope>NUCLEOTIDE SEQUENCE [LARGE SCALE GENOMIC DNA]</scope>
    <source>
        <strain evidence="1 2">CBS 27337</strain>
    </source>
</reference>
<keyword evidence="2" id="KW-1185">Reference proteome</keyword>
<dbReference type="EMBL" id="KN846958">
    <property type="protein sequence ID" value="KIW68391.1"/>
    <property type="molecule type" value="Genomic_DNA"/>
</dbReference>
<gene>
    <name evidence="1" type="ORF">PV04_04342</name>
</gene>
<accession>A0A0D2CT87</accession>
<evidence type="ECO:0000313" key="1">
    <source>
        <dbReference type="EMBL" id="KIW68391.1"/>
    </source>
</evidence>
<protein>
    <submittedName>
        <fullName evidence="1">Uncharacterized protein</fullName>
    </submittedName>
</protein>
<proteinExistence type="predicted"/>
<dbReference type="AlphaFoldDB" id="A0A0D2CT87"/>
<evidence type="ECO:0000313" key="2">
    <source>
        <dbReference type="Proteomes" id="UP000054266"/>
    </source>
</evidence>
<dbReference type="Proteomes" id="UP000054266">
    <property type="component" value="Unassembled WGS sequence"/>
</dbReference>
<sequence>MAAVSPCSNLRYLEADCIEEQYKVLQVLSDDFHYAANILKYKVDDIENRSLAVRKAAWKANATDLYRGRIPAKLEGEEKLRTKQILYVAEQVKVGLKTLIEIVCATPDAIQAGLGAHNDLLESDIENDSEPISIEKPDLSPPLEDQLAKELSHARHVFVDSSKFVPVNFREVSTPVQREVQTEKCKNEKSRLDKTVRFVDDGAMFQCQEATKALYRMVQPSAGQVGPQGSKDKLSSHVEIPGRLAAKKQKEEVERVQSPARTCSMEQMEKELLAWVPNEINVPCLPVDRNLRGLMMPDAKTSLRDWTY</sequence>